<proteinExistence type="predicted"/>
<evidence type="ECO:0000313" key="2">
    <source>
        <dbReference type="Proteomes" id="UP000029224"/>
    </source>
</evidence>
<name>A0A090T734_9VIBR</name>
<dbReference type="Proteomes" id="UP000029224">
    <property type="component" value="Unassembled WGS sequence"/>
</dbReference>
<protein>
    <submittedName>
        <fullName evidence="1">Uncharacterized protein</fullName>
    </submittedName>
</protein>
<reference evidence="1 2" key="1">
    <citation type="submission" date="2014-09" db="EMBL/GenBank/DDBJ databases">
        <title>Vibrio maritimus JCM 19240. (C210) whole genome shotgun sequence.</title>
        <authorList>
            <person name="Sawabe T."/>
            <person name="Meirelles P."/>
            <person name="Nakanishi M."/>
            <person name="Sayaka M."/>
            <person name="Hattori M."/>
            <person name="Ohkuma M."/>
        </authorList>
    </citation>
    <scope>NUCLEOTIDE SEQUENCE [LARGE SCALE GENOMIC DNA]</scope>
    <source>
        <strain evidence="1 2">JCM 19240</strain>
    </source>
</reference>
<dbReference type="AlphaFoldDB" id="A0A090T734"/>
<evidence type="ECO:0000313" key="1">
    <source>
        <dbReference type="EMBL" id="GAL35805.1"/>
    </source>
</evidence>
<keyword evidence="2" id="KW-1185">Reference proteome</keyword>
<gene>
    <name evidence="1" type="ORF">JCM19240_4740</name>
</gene>
<reference evidence="1 2" key="2">
    <citation type="submission" date="2014-09" db="EMBL/GenBank/DDBJ databases">
        <authorList>
            <consortium name="NBRP consortium"/>
            <person name="Sawabe T."/>
            <person name="Meirelles P."/>
            <person name="Nakanishi M."/>
            <person name="Sayaka M."/>
            <person name="Hattori M."/>
            <person name="Ohkuma M."/>
        </authorList>
    </citation>
    <scope>NUCLEOTIDE SEQUENCE [LARGE SCALE GENOMIC DNA]</scope>
    <source>
        <strain evidence="1 2">JCM 19240</strain>
    </source>
</reference>
<comment type="caution">
    <text evidence="1">The sequence shown here is derived from an EMBL/GenBank/DDBJ whole genome shotgun (WGS) entry which is preliminary data.</text>
</comment>
<sequence length="50" mass="5779">MIYISILAINNRLAKSKFKHNLNNNKSLTVIKLGTYAIKLKGQLNTEHYF</sequence>
<accession>A0A090T734</accession>
<dbReference type="EMBL" id="BBMT01000008">
    <property type="protein sequence ID" value="GAL35805.1"/>
    <property type="molecule type" value="Genomic_DNA"/>
</dbReference>
<organism evidence="1 2">
    <name type="scientific">Vibrio maritimus</name>
    <dbReference type="NCBI Taxonomy" id="990268"/>
    <lineage>
        <taxon>Bacteria</taxon>
        <taxon>Pseudomonadati</taxon>
        <taxon>Pseudomonadota</taxon>
        <taxon>Gammaproteobacteria</taxon>
        <taxon>Vibrionales</taxon>
        <taxon>Vibrionaceae</taxon>
        <taxon>Vibrio</taxon>
    </lineage>
</organism>